<dbReference type="Pfam" id="PF02585">
    <property type="entry name" value="PIG-L"/>
    <property type="match status" value="1"/>
</dbReference>
<protein>
    <submittedName>
        <fullName evidence="2">N-acetylglucosaminyl deacetylase, LmbE family</fullName>
    </submittedName>
</protein>
<dbReference type="GO" id="GO:0016811">
    <property type="term" value="F:hydrolase activity, acting on carbon-nitrogen (but not peptide) bonds, in linear amides"/>
    <property type="evidence" value="ECO:0007669"/>
    <property type="project" value="TreeGrafter"/>
</dbReference>
<dbReference type="Gene3D" id="3.40.50.10320">
    <property type="entry name" value="LmbE-like"/>
    <property type="match status" value="1"/>
</dbReference>
<accession>A0A1H0KTX2</accession>
<reference evidence="2 3" key="1">
    <citation type="submission" date="2016-10" db="EMBL/GenBank/DDBJ databases">
        <authorList>
            <person name="de Groot N.N."/>
        </authorList>
    </citation>
    <scope>NUCLEOTIDE SEQUENCE [LARGE SCALE GENOMIC DNA]</scope>
    <source>
        <strain evidence="3">P4-7,KCTC 19426,CECT 7604</strain>
    </source>
</reference>
<dbReference type="InterPro" id="IPR024078">
    <property type="entry name" value="LmbE-like_dom_sf"/>
</dbReference>
<dbReference type="PANTHER" id="PTHR12993">
    <property type="entry name" value="N-ACETYLGLUCOSAMINYL-PHOSPHATIDYLINOSITOL DE-N-ACETYLASE-RELATED"/>
    <property type="match status" value="1"/>
</dbReference>
<dbReference type="EMBL" id="LT629710">
    <property type="protein sequence ID" value="SDO59398.1"/>
    <property type="molecule type" value="Genomic_DNA"/>
</dbReference>
<proteinExistence type="predicted"/>
<dbReference type="STRING" id="1090615.SAMN04515671_1429"/>
<keyword evidence="3" id="KW-1185">Reference proteome</keyword>
<dbReference type="PANTHER" id="PTHR12993:SF26">
    <property type="entry name" value="1D-MYO-INOSITOL 2-ACETAMIDO-2-DEOXY-ALPHA-D-GLUCOPYRANOSIDE DEACETYLASE"/>
    <property type="match status" value="1"/>
</dbReference>
<dbReference type="GO" id="GO:0016137">
    <property type="term" value="P:glycoside metabolic process"/>
    <property type="evidence" value="ECO:0007669"/>
    <property type="project" value="UniProtKB-ARBA"/>
</dbReference>
<gene>
    <name evidence="2" type="ORF">SAMN04515671_1429</name>
</gene>
<name>A0A1H0KTX2_9ACTN</name>
<dbReference type="SUPFAM" id="SSF102588">
    <property type="entry name" value="LmbE-like"/>
    <property type="match status" value="1"/>
</dbReference>
<dbReference type="Proteomes" id="UP000198741">
    <property type="component" value="Chromosome I"/>
</dbReference>
<keyword evidence="1" id="KW-0862">Zinc</keyword>
<evidence type="ECO:0000256" key="1">
    <source>
        <dbReference type="ARBA" id="ARBA00022833"/>
    </source>
</evidence>
<organism evidence="2 3">
    <name type="scientific">Nakamurella panacisegetis</name>
    <dbReference type="NCBI Taxonomy" id="1090615"/>
    <lineage>
        <taxon>Bacteria</taxon>
        <taxon>Bacillati</taxon>
        <taxon>Actinomycetota</taxon>
        <taxon>Actinomycetes</taxon>
        <taxon>Nakamurellales</taxon>
        <taxon>Nakamurellaceae</taxon>
        <taxon>Nakamurella</taxon>
    </lineage>
</organism>
<evidence type="ECO:0000313" key="3">
    <source>
        <dbReference type="Proteomes" id="UP000198741"/>
    </source>
</evidence>
<dbReference type="InterPro" id="IPR003737">
    <property type="entry name" value="GlcNAc_PI_deacetylase-related"/>
</dbReference>
<dbReference type="AlphaFoldDB" id="A0A1H0KTX2"/>
<sequence length="267" mass="29392">MPMATMVTFHAHPDDESIGCGGVMRKAADEGHRVVLVVATRGEHGEVPDGFLDPDEQLWERRVVETQACADILGAQRLEFLGYVDSGMMGEPTNDLPGSFWTADIEEAAQKLASILREENADVLTIYDDNGGYGHPDHIRVHRVGRRAAEIAGTPRVYQGTMNRDYMIAGMKAFAAQAAEAGIEQPDPADFDNMGKPESEITVRVDVTPWTKVKRAAMRAHASQISEESFFLSMPDEAFDYSFGVEWFIREGQGPGITETDLMAGLR</sequence>
<evidence type="ECO:0000313" key="2">
    <source>
        <dbReference type="EMBL" id="SDO59398.1"/>
    </source>
</evidence>